<sequence length="119" mass="13845">MHRLVQIVRFESARKLTKVPKEHPCSNLYGLAFKLEIHVEGNIDPKTGFVVDFSEIEDNFKPLKKKLDHNYLNDLEGLENPTSEVLVEWIWENLKPKVGNLVKLVLWENEVSRVEYSGN</sequence>
<keyword evidence="2" id="KW-0479">Metal-binding</keyword>
<dbReference type="EMBL" id="UINC01016123">
    <property type="protein sequence ID" value="SVA67381.1"/>
    <property type="molecule type" value="Genomic_DNA"/>
</dbReference>
<dbReference type="InterPro" id="IPR007115">
    <property type="entry name" value="6-PTP_synth/QueD"/>
</dbReference>
<evidence type="ECO:0000313" key="5">
    <source>
        <dbReference type="EMBL" id="SVA67381.1"/>
    </source>
</evidence>
<keyword evidence="4" id="KW-0456">Lyase</keyword>
<proteinExistence type="predicted"/>
<dbReference type="SUPFAM" id="SSF55620">
    <property type="entry name" value="Tetrahydrobiopterin biosynthesis enzymes-like"/>
    <property type="match status" value="1"/>
</dbReference>
<evidence type="ECO:0000256" key="2">
    <source>
        <dbReference type="ARBA" id="ARBA00022723"/>
    </source>
</evidence>
<dbReference type="AlphaFoldDB" id="A0A381XSK4"/>
<evidence type="ECO:0000256" key="1">
    <source>
        <dbReference type="ARBA" id="ARBA00001947"/>
    </source>
</evidence>
<organism evidence="5">
    <name type="scientific">marine metagenome</name>
    <dbReference type="NCBI Taxonomy" id="408172"/>
    <lineage>
        <taxon>unclassified sequences</taxon>
        <taxon>metagenomes</taxon>
        <taxon>ecological metagenomes</taxon>
    </lineage>
</organism>
<dbReference type="PIRSF" id="PIRSF006113">
    <property type="entry name" value="PTP_synth"/>
    <property type="match status" value="1"/>
</dbReference>
<dbReference type="Pfam" id="PF01242">
    <property type="entry name" value="PTPS"/>
    <property type="match status" value="1"/>
</dbReference>
<dbReference type="GO" id="GO:0070497">
    <property type="term" value="F:6-carboxytetrahydropterin synthase activity"/>
    <property type="evidence" value="ECO:0007669"/>
    <property type="project" value="TreeGrafter"/>
</dbReference>
<evidence type="ECO:0000256" key="4">
    <source>
        <dbReference type="ARBA" id="ARBA00023239"/>
    </source>
</evidence>
<reference evidence="5" key="1">
    <citation type="submission" date="2018-05" db="EMBL/GenBank/DDBJ databases">
        <authorList>
            <person name="Lanie J.A."/>
            <person name="Ng W.-L."/>
            <person name="Kazmierczak K.M."/>
            <person name="Andrzejewski T.M."/>
            <person name="Davidsen T.M."/>
            <person name="Wayne K.J."/>
            <person name="Tettelin H."/>
            <person name="Glass J.I."/>
            <person name="Rusch D."/>
            <person name="Podicherti R."/>
            <person name="Tsui H.-C.T."/>
            <person name="Winkler M.E."/>
        </authorList>
    </citation>
    <scope>NUCLEOTIDE SEQUENCE</scope>
</reference>
<comment type="cofactor">
    <cofactor evidence="1">
        <name>Zn(2+)</name>
        <dbReference type="ChEBI" id="CHEBI:29105"/>
    </cofactor>
</comment>
<dbReference type="PANTHER" id="PTHR12589">
    <property type="entry name" value="PYRUVOYL TETRAHYDROBIOPTERIN SYNTHASE"/>
    <property type="match status" value="1"/>
</dbReference>
<dbReference type="InterPro" id="IPR038418">
    <property type="entry name" value="6-PTP_synth/QueD_sf"/>
</dbReference>
<protein>
    <recommendedName>
        <fullName evidence="6">6-pyruvoyl tetrahydrobiopterin synthase</fullName>
    </recommendedName>
</protein>
<evidence type="ECO:0008006" key="6">
    <source>
        <dbReference type="Google" id="ProtNLM"/>
    </source>
</evidence>
<name>A0A381XSK4_9ZZZZ</name>
<gene>
    <name evidence="5" type="ORF">METZ01_LOCUS120235</name>
</gene>
<dbReference type="Gene3D" id="3.30.479.10">
    <property type="entry name" value="6-pyruvoyl tetrahydropterin synthase/QueD"/>
    <property type="match status" value="1"/>
</dbReference>
<evidence type="ECO:0000256" key="3">
    <source>
        <dbReference type="ARBA" id="ARBA00022833"/>
    </source>
</evidence>
<dbReference type="PANTHER" id="PTHR12589:SF7">
    <property type="entry name" value="6-PYRUVOYL TETRAHYDROBIOPTERIN SYNTHASE"/>
    <property type="match status" value="1"/>
</dbReference>
<dbReference type="GO" id="GO:0046872">
    <property type="term" value="F:metal ion binding"/>
    <property type="evidence" value="ECO:0007669"/>
    <property type="project" value="UniProtKB-KW"/>
</dbReference>
<keyword evidence="3" id="KW-0862">Zinc</keyword>
<accession>A0A381XSK4</accession>